<sequence length="427" mass="44251">MASIGPQLPPSLTKRKRDPDNDSEGDAPDSPPTKVPATKQSRVGNENAISLGDENSSDDDDDDDDDGFGPSAAAAPAPRPAAPQARSKPSIGPTLPAAVAAEAANADEIALDSEDDDDDDVGPAPAPRPAPSSSTAAAAAASHNPTTGPSVQAPAPAPAPTTKRVHGPAPPPAPLSEKPNDDPDASSDDTSDDDDDGYGPALPTSNSHRQRHAQAERLGVFSSALQNGASAESSKPKRDDWMLAPPSAGSGPRAPDPTKLKSRGFATGPRAGNGGGDGEISSIWTETPEEKRRRLENAVLGRGDGGGGSGGSGSGSSAARRTTTVTTTTMMAGTRGEGQQDRIRDYTESTRGRSLYEEHQLGKKTAKDPKKGKGKEEEEEEEDDPSKRAFDKEKDMKLGGRIGTAQRRELLTRAADFGGRFAKGKYL</sequence>
<dbReference type="InterPro" id="IPR022226">
    <property type="entry name" value="DUF3752"/>
</dbReference>
<dbReference type="Pfam" id="PF12572">
    <property type="entry name" value="DUF3752"/>
    <property type="match status" value="1"/>
</dbReference>
<evidence type="ECO:0000313" key="4">
    <source>
        <dbReference type="Proteomes" id="UP001320420"/>
    </source>
</evidence>
<reference evidence="3 4" key="1">
    <citation type="submission" date="2024-02" db="EMBL/GenBank/DDBJ databases">
        <title>De novo assembly and annotation of 12 fungi associated with fruit tree decline syndrome in Ontario, Canada.</title>
        <authorList>
            <person name="Sulman M."/>
            <person name="Ellouze W."/>
            <person name="Ilyukhin E."/>
        </authorList>
    </citation>
    <scope>NUCLEOTIDE SEQUENCE [LARGE SCALE GENOMIC DNA]</scope>
    <source>
        <strain evidence="3 4">M11/M66-122</strain>
    </source>
</reference>
<proteinExistence type="predicted"/>
<feature type="compositionally biased region" description="Basic and acidic residues" evidence="1">
    <location>
        <begin position="385"/>
        <end position="398"/>
    </location>
</feature>
<dbReference type="PANTHER" id="PTHR46370:SF1">
    <property type="entry name" value="GPALPP MOTIFS-CONTAINING PROTEIN 1"/>
    <property type="match status" value="1"/>
</dbReference>
<comment type="caution">
    <text evidence="3">The sequence shown here is derived from an EMBL/GenBank/DDBJ whole genome shotgun (WGS) entry which is preliminary data.</text>
</comment>
<evidence type="ECO:0000259" key="2">
    <source>
        <dbReference type="Pfam" id="PF12572"/>
    </source>
</evidence>
<feature type="compositionally biased region" description="Polar residues" evidence="1">
    <location>
        <begin position="38"/>
        <end position="48"/>
    </location>
</feature>
<keyword evidence="4" id="KW-1185">Reference proteome</keyword>
<dbReference type="AlphaFoldDB" id="A0AAN9YIG1"/>
<dbReference type="PANTHER" id="PTHR46370">
    <property type="entry name" value="GPALPP MOTIFS-CONTAINING PROTEIN 1"/>
    <property type="match status" value="1"/>
</dbReference>
<feature type="compositionally biased region" description="Low complexity" evidence="1">
    <location>
        <begin position="97"/>
        <end position="108"/>
    </location>
</feature>
<gene>
    <name evidence="3" type="ORF">SLS62_010348</name>
</gene>
<feature type="compositionally biased region" description="Low complexity" evidence="1">
    <location>
        <begin position="244"/>
        <end position="253"/>
    </location>
</feature>
<feature type="compositionally biased region" description="Acidic residues" evidence="1">
    <location>
        <begin position="182"/>
        <end position="197"/>
    </location>
</feature>
<feature type="compositionally biased region" description="Polar residues" evidence="1">
    <location>
        <begin position="223"/>
        <end position="233"/>
    </location>
</feature>
<evidence type="ECO:0000256" key="1">
    <source>
        <dbReference type="SAM" id="MobiDB-lite"/>
    </source>
</evidence>
<organism evidence="3 4">
    <name type="scientific">Diatrype stigma</name>
    <dbReference type="NCBI Taxonomy" id="117547"/>
    <lineage>
        <taxon>Eukaryota</taxon>
        <taxon>Fungi</taxon>
        <taxon>Dikarya</taxon>
        <taxon>Ascomycota</taxon>
        <taxon>Pezizomycotina</taxon>
        <taxon>Sordariomycetes</taxon>
        <taxon>Xylariomycetidae</taxon>
        <taxon>Xylariales</taxon>
        <taxon>Diatrypaceae</taxon>
        <taxon>Diatrype</taxon>
    </lineage>
</organism>
<feature type="compositionally biased region" description="Low complexity" evidence="1">
    <location>
        <begin position="131"/>
        <end position="142"/>
    </location>
</feature>
<dbReference type="InterPro" id="IPR046331">
    <property type="entry name" value="GPAM1-like"/>
</dbReference>
<feature type="compositionally biased region" description="Acidic residues" evidence="1">
    <location>
        <begin position="55"/>
        <end position="67"/>
    </location>
</feature>
<feature type="compositionally biased region" description="Gly residues" evidence="1">
    <location>
        <begin position="302"/>
        <end position="314"/>
    </location>
</feature>
<protein>
    <recommendedName>
        <fullName evidence="2">DUF3752 domain-containing protein</fullName>
    </recommendedName>
</protein>
<dbReference type="EMBL" id="JAKJXP020000125">
    <property type="protein sequence ID" value="KAK7744047.1"/>
    <property type="molecule type" value="Genomic_DNA"/>
</dbReference>
<accession>A0AAN9YIG1</accession>
<feature type="compositionally biased region" description="Acidic residues" evidence="1">
    <location>
        <begin position="109"/>
        <end position="121"/>
    </location>
</feature>
<feature type="region of interest" description="Disordered" evidence="1">
    <location>
        <begin position="1"/>
        <end position="401"/>
    </location>
</feature>
<evidence type="ECO:0000313" key="3">
    <source>
        <dbReference type="EMBL" id="KAK7744047.1"/>
    </source>
</evidence>
<feature type="domain" description="DUF3752" evidence="2">
    <location>
        <begin position="245"/>
        <end position="421"/>
    </location>
</feature>
<name>A0AAN9YIG1_9PEZI</name>
<feature type="compositionally biased region" description="Low complexity" evidence="1">
    <location>
        <begin position="68"/>
        <end position="90"/>
    </location>
</feature>
<feature type="compositionally biased region" description="Low complexity" evidence="1">
    <location>
        <begin position="315"/>
        <end position="334"/>
    </location>
</feature>
<feature type="compositionally biased region" description="Basic and acidic residues" evidence="1">
    <location>
        <begin position="338"/>
        <end position="376"/>
    </location>
</feature>
<dbReference type="Proteomes" id="UP001320420">
    <property type="component" value="Unassembled WGS sequence"/>
</dbReference>